<proteinExistence type="predicted"/>
<accession>A0A843B8U5</accession>
<reference evidence="1" key="1">
    <citation type="submission" date="2020-12" db="EMBL/GenBank/DDBJ databases">
        <title>Comamonas sp. nov., isolated from stream water.</title>
        <authorList>
            <person name="Park K.-H."/>
        </authorList>
    </citation>
    <scope>NUCLEOTIDE SEQUENCE</scope>
    <source>
        <strain evidence="1">EJ-4</strain>
    </source>
</reference>
<dbReference type="RefSeq" id="WP_198461338.1">
    <property type="nucleotide sequence ID" value="NZ_JABBCQ020000015.1"/>
</dbReference>
<name>A0A843B8U5_9BURK</name>
<comment type="caution">
    <text evidence="1">The sequence shown here is derived from an EMBL/GenBank/DDBJ whole genome shotgun (WGS) entry which is preliminary data.</text>
</comment>
<evidence type="ECO:0000313" key="1">
    <source>
        <dbReference type="EMBL" id="MBI1626075.1"/>
    </source>
</evidence>
<dbReference type="EMBL" id="JABBCQ020000015">
    <property type="protein sequence ID" value="MBI1626075.1"/>
    <property type="molecule type" value="Genomic_DNA"/>
</dbReference>
<organism evidence="1 2">
    <name type="scientific">Comamonas suwonensis</name>
    <dbReference type="NCBI Taxonomy" id="2606214"/>
    <lineage>
        <taxon>Bacteria</taxon>
        <taxon>Pseudomonadati</taxon>
        <taxon>Pseudomonadota</taxon>
        <taxon>Betaproteobacteria</taxon>
        <taxon>Burkholderiales</taxon>
        <taxon>Comamonadaceae</taxon>
        <taxon>Comamonas</taxon>
    </lineage>
</organism>
<dbReference type="Proteomes" id="UP000530032">
    <property type="component" value="Unassembled WGS sequence"/>
</dbReference>
<gene>
    <name evidence="1" type="ORF">HF327_016390</name>
</gene>
<keyword evidence="2" id="KW-1185">Reference proteome</keyword>
<evidence type="ECO:0000313" key="2">
    <source>
        <dbReference type="Proteomes" id="UP000530032"/>
    </source>
</evidence>
<sequence length="121" mass="13398">MALDYLEFDYSEDEEGTGTWDAMASVKAERVPALAAEIEAVLRWASQKFPGRQGAVEEGFDWDYDLQAQDDDGEPLGTRFDKTEGKLTLQVSATGRTTVNLSLSGSAHFGDALRERFDIED</sequence>
<protein>
    <submittedName>
        <fullName evidence="1">Uncharacterized protein</fullName>
    </submittedName>
</protein>
<dbReference type="AlphaFoldDB" id="A0A843B8U5"/>